<gene>
    <name evidence="2" type="ORF">HCG48_03470</name>
</gene>
<name>A0A6H1TVH5_9CYAN</name>
<keyword evidence="3" id="KW-1185">Reference proteome</keyword>
<dbReference type="Proteomes" id="UP000500857">
    <property type="component" value="Chromosome"/>
</dbReference>
<keyword evidence="1" id="KW-0732">Signal</keyword>
<proteinExistence type="predicted"/>
<dbReference type="RefSeq" id="WP_168567910.1">
    <property type="nucleotide sequence ID" value="NZ_CP051167.1"/>
</dbReference>
<dbReference type="KEGG" id="oxy:HCG48_03470"/>
<dbReference type="AlphaFoldDB" id="A0A6H1TVH5"/>
<organism evidence="2 3">
    <name type="scientific">Oxynema aestuarii AP17</name>
    <dbReference type="NCBI Taxonomy" id="2064643"/>
    <lineage>
        <taxon>Bacteria</taxon>
        <taxon>Bacillati</taxon>
        <taxon>Cyanobacteriota</taxon>
        <taxon>Cyanophyceae</taxon>
        <taxon>Oscillatoriophycideae</taxon>
        <taxon>Oscillatoriales</taxon>
        <taxon>Oscillatoriaceae</taxon>
        <taxon>Oxynema</taxon>
        <taxon>Oxynema aestuarii</taxon>
    </lineage>
</organism>
<feature type="signal peptide" evidence="1">
    <location>
        <begin position="1"/>
        <end position="32"/>
    </location>
</feature>
<protein>
    <submittedName>
        <fullName evidence="2">Uncharacterized protein</fullName>
    </submittedName>
</protein>
<evidence type="ECO:0000313" key="3">
    <source>
        <dbReference type="Proteomes" id="UP000500857"/>
    </source>
</evidence>
<sequence>MTNKSKNRRSIARVATVCALLLLLGSPWGAIARAETPELPEAVARAVLADLSRETEIPENALTIVAAERETWPDGCLGLAEPDRFCTQALVSGWEVSIRSARREWTYRTDDTGAAVKLDRGHQLKSRSRQAT</sequence>
<reference evidence="2 3" key="1">
    <citation type="submission" date="2020-04" db="EMBL/GenBank/DDBJ databases">
        <authorList>
            <person name="Basu S."/>
            <person name="Maruthanayagam V."/>
            <person name="Chakraborty S."/>
            <person name="Pramanik A."/>
            <person name="Mukherjee J."/>
            <person name="Brink B."/>
        </authorList>
    </citation>
    <scope>NUCLEOTIDE SEQUENCE [LARGE SCALE GENOMIC DNA]</scope>
    <source>
        <strain evidence="2 3">AP17</strain>
    </source>
</reference>
<accession>A0A6H1TVH5</accession>
<evidence type="ECO:0000256" key="1">
    <source>
        <dbReference type="SAM" id="SignalP"/>
    </source>
</evidence>
<evidence type="ECO:0000313" key="2">
    <source>
        <dbReference type="EMBL" id="QIZ69753.1"/>
    </source>
</evidence>
<feature type="chain" id="PRO_5026025654" evidence="1">
    <location>
        <begin position="33"/>
        <end position="132"/>
    </location>
</feature>
<dbReference type="EMBL" id="CP051167">
    <property type="protein sequence ID" value="QIZ69753.1"/>
    <property type="molecule type" value="Genomic_DNA"/>
</dbReference>